<gene>
    <name evidence="5" type="ORF">GCM10010387_11890</name>
</gene>
<dbReference type="GO" id="GO:0032259">
    <property type="term" value="P:methylation"/>
    <property type="evidence" value="ECO:0007669"/>
    <property type="project" value="UniProtKB-KW"/>
</dbReference>
<proteinExistence type="predicted"/>
<dbReference type="CDD" id="cd02440">
    <property type="entry name" value="AdoMet_MTases"/>
    <property type="match status" value="1"/>
</dbReference>
<dbReference type="InterPro" id="IPR041698">
    <property type="entry name" value="Methyltransf_25"/>
</dbReference>
<evidence type="ECO:0000313" key="6">
    <source>
        <dbReference type="Proteomes" id="UP000630936"/>
    </source>
</evidence>
<reference evidence="5" key="2">
    <citation type="submission" date="2020-09" db="EMBL/GenBank/DDBJ databases">
        <authorList>
            <person name="Sun Q."/>
            <person name="Ohkuma M."/>
        </authorList>
    </citation>
    <scope>NUCLEOTIDE SEQUENCE</scope>
    <source>
        <strain evidence="5">JCM 4988</strain>
    </source>
</reference>
<organism evidence="5 6">
    <name type="scientific">Streptomyces inusitatus</name>
    <dbReference type="NCBI Taxonomy" id="68221"/>
    <lineage>
        <taxon>Bacteria</taxon>
        <taxon>Bacillati</taxon>
        <taxon>Actinomycetota</taxon>
        <taxon>Actinomycetes</taxon>
        <taxon>Kitasatosporales</taxon>
        <taxon>Streptomycetaceae</taxon>
        <taxon>Streptomyces</taxon>
    </lineage>
</organism>
<keyword evidence="1 5" id="KW-0489">Methyltransferase</keyword>
<sequence length="278" mass="29243">MDAVPGTPVVGEVAEVARAAQFADGPGEAPGGLLEAVHQELLARRLDEQIAARFPVGQRLRILDVGMGRGVQTLRLARAGHEVTGLESDPTLVGAAQEALATEPEGIRERVRLVEGDCRDTGVHFLPGAFDVVLCHRVLMESQEQDPDATLAGMARMLAPRGLLSLLVRNADALALGPGLAGDWDGALAALDADPGTDRRGASVRADRLEALTATLAGIAAPLHAWYGVRVFTGWGADAPVPDEGTLERLLAAEDRAGRTDPYRRVAALLHLCGARDS</sequence>
<evidence type="ECO:0000259" key="4">
    <source>
        <dbReference type="Pfam" id="PF13649"/>
    </source>
</evidence>
<accession>A0A918PTC8</accession>
<keyword evidence="3" id="KW-0949">S-adenosyl-L-methionine</keyword>
<protein>
    <submittedName>
        <fullName evidence="5">Methyltransferase</fullName>
    </submittedName>
</protein>
<evidence type="ECO:0000256" key="1">
    <source>
        <dbReference type="ARBA" id="ARBA00022603"/>
    </source>
</evidence>
<comment type="caution">
    <text evidence="5">The sequence shown here is derived from an EMBL/GenBank/DDBJ whole genome shotgun (WGS) entry which is preliminary data.</text>
</comment>
<dbReference type="GO" id="GO:0008757">
    <property type="term" value="F:S-adenosylmethionine-dependent methyltransferase activity"/>
    <property type="evidence" value="ECO:0007669"/>
    <property type="project" value="InterPro"/>
</dbReference>
<keyword evidence="6" id="KW-1185">Reference proteome</keyword>
<evidence type="ECO:0000256" key="2">
    <source>
        <dbReference type="ARBA" id="ARBA00022679"/>
    </source>
</evidence>
<feature type="domain" description="Methyltransferase" evidence="4">
    <location>
        <begin position="62"/>
        <end position="162"/>
    </location>
</feature>
<dbReference type="SUPFAM" id="SSF53335">
    <property type="entry name" value="S-adenosyl-L-methionine-dependent methyltransferases"/>
    <property type="match status" value="1"/>
</dbReference>
<evidence type="ECO:0000256" key="3">
    <source>
        <dbReference type="ARBA" id="ARBA00022691"/>
    </source>
</evidence>
<reference evidence="5" key="1">
    <citation type="journal article" date="2014" name="Int. J. Syst. Evol. Microbiol.">
        <title>Complete genome sequence of Corynebacterium casei LMG S-19264T (=DSM 44701T), isolated from a smear-ripened cheese.</title>
        <authorList>
            <consortium name="US DOE Joint Genome Institute (JGI-PGF)"/>
            <person name="Walter F."/>
            <person name="Albersmeier A."/>
            <person name="Kalinowski J."/>
            <person name="Ruckert C."/>
        </authorList>
    </citation>
    <scope>NUCLEOTIDE SEQUENCE</scope>
    <source>
        <strain evidence="5">JCM 4988</strain>
    </source>
</reference>
<evidence type="ECO:0000313" key="5">
    <source>
        <dbReference type="EMBL" id="GGZ20559.1"/>
    </source>
</evidence>
<dbReference type="AlphaFoldDB" id="A0A918PTC8"/>
<dbReference type="Pfam" id="PF13649">
    <property type="entry name" value="Methyltransf_25"/>
    <property type="match status" value="1"/>
</dbReference>
<dbReference type="InterPro" id="IPR029063">
    <property type="entry name" value="SAM-dependent_MTases_sf"/>
</dbReference>
<dbReference type="PANTHER" id="PTHR43464:SF19">
    <property type="entry name" value="UBIQUINONE BIOSYNTHESIS O-METHYLTRANSFERASE, MITOCHONDRIAL"/>
    <property type="match status" value="1"/>
</dbReference>
<dbReference type="PANTHER" id="PTHR43464">
    <property type="entry name" value="METHYLTRANSFERASE"/>
    <property type="match status" value="1"/>
</dbReference>
<dbReference type="EMBL" id="BMWG01000002">
    <property type="protein sequence ID" value="GGZ20559.1"/>
    <property type="molecule type" value="Genomic_DNA"/>
</dbReference>
<dbReference type="Proteomes" id="UP000630936">
    <property type="component" value="Unassembled WGS sequence"/>
</dbReference>
<name>A0A918PTC8_9ACTN</name>
<keyword evidence="2" id="KW-0808">Transferase</keyword>
<dbReference type="Gene3D" id="3.40.50.150">
    <property type="entry name" value="Vaccinia Virus protein VP39"/>
    <property type="match status" value="1"/>
</dbReference>